<dbReference type="EMBL" id="CACRZD030000012">
    <property type="protein sequence ID" value="CAA6669028.1"/>
    <property type="molecule type" value="Genomic_DNA"/>
</dbReference>
<proteinExistence type="predicted"/>
<organism evidence="1">
    <name type="scientific">Spirodela intermedia</name>
    <name type="common">Intermediate duckweed</name>
    <dbReference type="NCBI Taxonomy" id="51605"/>
    <lineage>
        <taxon>Eukaryota</taxon>
        <taxon>Viridiplantae</taxon>
        <taxon>Streptophyta</taxon>
        <taxon>Embryophyta</taxon>
        <taxon>Tracheophyta</taxon>
        <taxon>Spermatophyta</taxon>
        <taxon>Magnoliopsida</taxon>
        <taxon>Liliopsida</taxon>
        <taxon>Araceae</taxon>
        <taxon>Lemnoideae</taxon>
        <taxon>Spirodela</taxon>
    </lineage>
</organism>
<sequence length="32" mass="4007">MIVIPMLRITTRRLSRLRDERVSDDERERMYV</sequence>
<dbReference type="Proteomes" id="UP001189122">
    <property type="component" value="Unassembled WGS sequence"/>
</dbReference>
<keyword evidence="2" id="KW-1185">Reference proteome</keyword>
<evidence type="ECO:0000313" key="1">
    <source>
        <dbReference type="EMBL" id="CAA2629785.1"/>
    </source>
</evidence>
<dbReference type="EMBL" id="LR743599">
    <property type="protein sequence ID" value="CAA2629785.1"/>
    <property type="molecule type" value="Genomic_DNA"/>
</dbReference>
<evidence type="ECO:0000313" key="2">
    <source>
        <dbReference type="Proteomes" id="UP001189122"/>
    </source>
</evidence>
<name>A0A7I8JFS0_SPIIN</name>
<protein>
    <submittedName>
        <fullName evidence="1">Uncharacterized protein</fullName>
    </submittedName>
</protein>
<reference evidence="1 2" key="1">
    <citation type="submission" date="2019-12" db="EMBL/GenBank/DDBJ databases">
        <authorList>
            <person name="Scholz U."/>
            <person name="Mascher M."/>
            <person name="Fiebig A."/>
        </authorList>
    </citation>
    <scope>NUCLEOTIDE SEQUENCE</scope>
</reference>
<accession>A0A7I8JFS0</accession>
<gene>
    <name evidence="1" type="ORF">SI7747_12015423</name>
</gene>
<dbReference type="AlphaFoldDB" id="A0A7I8JFS0"/>